<evidence type="ECO:0000256" key="1">
    <source>
        <dbReference type="SAM" id="MobiDB-lite"/>
    </source>
</evidence>
<accession>A0A0S4INN3</accession>
<reference evidence="3" key="1">
    <citation type="submission" date="2015-09" db="EMBL/GenBank/DDBJ databases">
        <authorList>
            <consortium name="Pathogen Informatics"/>
        </authorList>
    </citation>
    <scope>NUCLEOTIDE SEQUENCE [LARGE SCALE GENOMIC DNA]</scope>
    <source>
        <strain evidence="3">Lake Konstanz</strain>
    </source>
</reference>
<feature type="compositionally biased region" description="Acidic residues" evidence="1">
    <location>
        <begin position="262"/>
        <end position="276"/>
    </location>
</feature>
<keyword evidence="3" id="KW-1185">Reference proteome</keyword>
<evidence type="ECO:0000313" key="3">
    <source>
        <dbReference type="Proteomes" id="UP000051952"/>
    </source>
</evidence>
<organism evidence="2 3">
    <name type="scientific">Bodo saltans</name>
    <name type="common">Flagellated protozoan</name>
    <dbReference type="NCBI Taxonomy" id="75058"/>
    <lineage>
        <taxon>Eukaryota</taxon>
        <taxon>Discoba</taxon>
        <taxon>Euglenozoa</taxon>
        <taxon>Kinetoplastea</taxon>
        <taxon>Metakinetoplastina</taxon>
        <taxon>Eubodonida</taxon>
        <taxon>Bodonidae</taxon>
        <taxon>Bodo</taxon>
    </lineage>
</organism>
<feature type="compositionally biased region" description="Basic and acidic residues" evidence="1">
    <location>
        <begin position="233"/>
        <end position="254"/>
    </location>
</feature>
<gene>
    <name evidence="2" type="ORF">BSAL_64920</name>
</gene>
<sequence>MAAASERSSCALRAVDDAVSALNACLQDRTAKRCDDMQIDVFLHRSRRRRAARVMENEQFTARMAAAVAAHNPAQPPQGRGAFSSSDDDGSSGSDGMKRKRRTAKAKREVVSSEWEATDTFHILCVRVGRVLALRRCIAYMYRQQQTNYYQHTFSPQLSSDSDPQLAEEWLRALFHAETRLAMSVIQLTRGGNALREFLHESAPLPPKTELATRASTSPEDAGRNGSQQPITVHEEREHSHNSYRGRERSEASTHRSHNSNDDDAADIEEIDYLDS</sequence>
<protein>
    <submittedName>
        <fullName evidence="2">Uncharacterized protein</fullName>
    </submittedName>
</protein>
<evidence type="ECO:0000313" key="2">
    <source>
        <dbReference type="EMBL" id="CUF69445.1"/>
    </source>
</evidence>
<dbReference type="AlphaFoldDB" id="A0A0S4INN3"/>
<feature type="compositionally biased region" description="Polar residues" evidence="1">
    <location>
        <begin position="214"/>
        <end position="231"/>
    </location>
</feature>
<dbReference type="Proteomes" id="UP000051952">
    <property type="component" value="Unassembled WGS sequence"/>
</dbReference>
<proteinExistence type="predicted"/>
<feature type="region of interest" description="Disordered" evidence="1">
    <location>
        <begin position="201"/>
        <end position="276"/>
    </location>
</feature>
<name>A0A0S4INN3_BODSA</name>
<dbReference type="VEuPathDB" id="TriTrypDB:BSAL_64920"/>
<dbReference type="EMBL" id="CYKH01000385">
    <property type="protein sequence ID" value="CUF69445.1"/>
    <property type="molecule type" value="Genomic_DNA"/>
</dbReference>
<feature type="region of interest" description="Disordered" evidence="1">
    <location>
        <begin position="69"/>
        <end position="107"/>
    </location>
</feature>